<evidence type="ECO:0000313" key="5">
    <source>
        <dbReference type="EMBL" id="RKQ57904.1"/>
    </source>
</evidence>
<accession>A0A495BCH4</accession>
<keyword evidence="1 2" id="KW-0238">DNA-binding</keyword>
<dbReference type="SUPFAM" id="SSF48498">
    <property type="entry name" value="Tetracyclin repressor-like, C-terminal domain"/>
    <property type="match status" value="1"/>
</dbReference>
<dbReference type="Gene3D" id="1.10.357.10">
    <property type="entry name" value="Tetracycline Repressor, domain 2"/>
    <property type="match status" value="1"/>
</dbReference>
<dbReference type="RefSeq" id="WP_120810932.1">
    <property type="nucleotide sequence ID" value="NZ_RBID01000015.1"/>
</dbReference>
<gene>
    <name evidence="5" type="ORF">C8E02_2208</name>
</gene>
<feature type="region of interest" description="Disordered" evidence="3">
    <location>
        <begin position="1"/>
        <end position="20"/>
    </location>
</feature>
<feature type="domain" description="HTH tetR-type" evidence="4">
    <location>
        <begin position="23"/>
        <end position="83"/>
    </location>
</feature>
<evidence type="ECO:0000259" key="4">
    <source>
        <dbReference type="PROSITE" id="PS50977"/>
    </source>
</evidence>
<dbReference type="PROSITE" id="PS50977">
    <property type="entry name" value="HTH_TETR_2"/>
    <property type="match status" value="1"/>
</dbReference>
<dbReference type="AlphaFoldDB" id="A0A495BCH4"/>
<dbReference type="InterPro" id="IPR050109">
    <property type="entry name" value="HTH-type_TetR-like_transc_reg"/>
</dbReference>
<dbReference type="InterPro" id="IPR001647">
    <property type="entry name" value="HTH_TetR"/>
</dbReference>
<dbReference type="InterPro" id="IPR009057">
    <property type="entry name" value="Homeodomain-like_sf"/>
</dbReference>
<sequence length="223" mass="24949">MKNSVEAPEGSAVVKQKRKNNPEGMKKSILDAAVSEFALTGFSGTTLDAIAERAGTIKRMVVYYFRSKEELYIAALERCYGEIRDIETGLDLAELSPVDAIIRLAEFTFDYHAAHTDFIRLVSIENIHHGKFIAQSSKIKSLNRSIIEVLDGVLARGKTAGLFRPEVDATDLHMLISSLCFFRVANRYTFQTIFGRDMVSEASRESHRKMLVEAVLAYLRPPG</sequence>
<feature type="DNA-binding region" description="H-T-H motif" evidence="2">
    <location>
        <begin position="46"/>
        <end position="65"/>
    </location>
</feature>
<dbReference type="EMBL" id="RBID01000015">
    <property type="protein sequence ID" value="RKQ57904.1"/>
    <property type="molecule type" value="Genomic_DNA"/>
</dbReference>
<dbReference type="PANTHER" id="PTHR30328">
    <property type="entry name" value="TRANSCRIPTIONAL REPRESSOR"/>
    <property type="match status" value="1"/>
</dbReference>
<dbReference type="InterPro" id="IPR041474">
    <property type="entry name" value="NicS_C"/>
</dbReference>
<evidence type="ECO:0000313" key="6">
    <source>
        <dbReference type="Proteomes" id="UP000279384"/>
    </source>
</evidence>
<dbReference type="Proteomes" id="UP000279384">
    <property type="component" value="Unassembled WGS sequence"/>
</dbReference>
<proteinExistence type="predicted"/>
<dbReference type="Pfam" id="PF17938">
    <property type="entry name" value="TetR_C_29"/>
    <property type="match status" value="1"/>
</dbReference>
<evidence type="ECO:0000256" key="3">
    <source>
        <dbReference type="SAM" id="MobiDB-lite"/>
    </source>
</evidence>
<organism evidence="5 6">
    <name type="scientific">Vogesella indigofera</name>
    <name type="common">Pseudomonas indigofera</name>
    <dbReference type="NCBI Taxonomy" id="45465"/>
    <lineage>
        <taxon>Bacteria</taxon>
        <taxon>Pseudomonadati</taxon>
        <taxon>Pseudomonadota</taxon>
        <taxon>Betaproteobacteria</taxon>
        <taxon>Neisseriales</taxon>
        <taxon>Chromobacteriaceae</taxon>
        <taxon>Vogesella</taxon>
    </lineage>
</organism>
<reference evidence="5 6" key="1">
    <citation type="submission" date="2018-10" db="EMBL/GenBank/DDBJ databases">
        <title>Genomic Encyclopedia of Type Strains, Phase IV (KMG-IV): sequencing the most valuable type-strain genomes for metagenomic binning, comparative biology and taxonomic classification.</title>
        <authorList>
            <person name="Goeker M."/>
        </authorList>
    </citation>
    <scope>NUCLEOTIDE SEQUENCE [LARGE SCALE GENOMIC DNA]</scope>
    <source>
        <strain evidence="5 6">DSM 3303</strain>
    </source>
</reference>
<comment type="caution">
    <text evidence="5">The sequence shown here is derived from an EMBL/GenBank/DDBJ whole genome shotgun (WGS) entry which is preliminary data.</text>
</comment>
<dbReference type="InterPro" id="IPR036271">
    <property type="entry name" value="Tet_transcr_reg_TetR-rel_C_sf"/>
</dbReference>
<name>A0A495BCH4_VOGIN</name>
<protein>
    <submittedName>
        <fullName evidence="5">TetR family transcriptional regulator</fullName>
    </submittedName>
</protein>
<evidence type="ECO:0000256" key="2">
    <source>
        <dbReference type="PROSITE-ProRule" id="PRU00335"/>
    </source>
</evidence>
<evidence type="ECO:0000256" key="1">
    <source>
        <dbReference type="ARBA" id="ARBA00023125"/>
    </source>
</evidence>
<dbReference type="GO" id="GO:0003677">
    <property type="term" value="F:DNA binding"/>
    <property type="evidence" value="ECO:0007669"/>
    <property type="project" value="UniProtKB-UniRule"/>
</dbReference>
<dbReference type="SUPFAM" id="SSF46689">
    <property type="entry name" value="Homeodomain-like"/>
    <property type="match status" value="1"/>
</dbReference>
<dbReference type="PRINTS" id="PR00455">
    <property type="entry name" value="HTHTETR"/>
</dbReference>
<dbReference type="Pfam" id="PF00440">
    <property type="entry name" value="TetR_N"/>
    <property type="match status" value="1"/>
</dbReference>
<dbReference type="PANTHER" id="PTHR30328:SF54">
    <property type="entry name" value="HTH-TYPE TRANSCRIPTIONAL REPRESSOR SCO4008"/>
    <property type="match status" value="1"/>
</dbReference>